<accession>A0A1M7H1Q9</accession>
<dbReference type="Pfam" id="PF09335">
    <property type="entry name" value="VTT_dom"/>
    <property type="match status" value="1"/>
</dbReference>
<dbReference type="RefSeq" id="WP_073435489.1">
    <property type="nucleotide sequence ID" value="NZ_BJXU01000111.1"/>
</dbReference>
<feature type="domain" description="VTT" evidence="8">
    <location>
        <begin position="73"/>
        <end position="189"/>
    </location>
</feature>
<feature type="region of interest" description="Disordered" evidence="7">
    <location>
        <begin position="231"/>
        <end position="253"/>
    </location>
</feature>
<dbReference type="PANTHER" id="PTHR12677">
    <property type="entry name" value="GOLGI APPARATUS MEMBRANE PROTEIN TVP38-RELATED"/>
    <property type="match status" value="1"/>
</dbReference>
<evidence type="ECO:0000313" key="10">
    <source>
        <dbReference type="Proteomes" id="UP000184123"/>
    </source>
</evidence>
<keyword evidence="2 6" id="KW-1003">Cell membrane</keyword>
<dbReference type="STRING" id="44933.SAMN05660971_02441"/>
<reference evidence="9 10" key="1">
    <citation type="submission" date="2016-11" db="EMBL/GenBank/DDBJ databases">
        <authorList>
            <person name="Jaros S."/>
            <person name="Januszkiewicz K."/>
            <person name="Wedrychowicz H."/>
        </authorList>
    </citation>
    <scope>NUCLEOTIDE SEQUENCE [LARGE SCALE GENOMIC DNA]</scope>
    <source>
        <strain evidence="9 10">DSM 4740</strain>
    </source>
</reference>
<comment type="subcellular location">
    <subcellularLocation>
        <location evidence="1 6">Cell membrane</location>
        <topology evidence="1 6">Multi-pass membrane protein</topology>
    </subcellularLocation>
</comment>
<evidence type="ECO:0000313" key="9">
    <source>
        <dbReference type="EMBL" id="SHM22109.1"/>
    </source>
</evidence>
<dbReference type="InterPro" id="IPR015414">
    <property type="entry name" value="TMEM64"/>
</dbReference>
<evidence type="ECO:0000256" key="6">
    <source>
        <dbReference type="RuleBase" id="RU366058"/>
    </source>
</evidence>
<keyword evidence="5 6" id="KW-0472">Membrane</keyword>
<dbReference type="InterPro" id="IPR032816">
    <property type="entry name" value="VTT_dom"/>
</dbReference>
<evidence type="ECO:0000259" key="8">
    <source>
        <dbReference type="Pfam" id="PF09335"/>
    </source>
</evidence>
<dbReference type="Proteomes" id="UP000184123">
    <property type="component" value="Unassembled WGS sequence"/>
</dbReference>
<evidence type="ECO:0000256" key="3">
    <source>
        <dbReference type="ARBA" id="ARBA00022692"/>
    </source>
</evidence>
<dbReference type="AlphaFoldDB" id="A0A1M7H1Q9"/>
<dbReference type="PANTHER" id="PTHR12677:SF59">
    <property type="entry name" value="GOLGI APPARATUS MEMBRANE PROTEIN TVP38-RELATED"/>
    <property type="match status" value="1"/>
</dbReference>
<organism evidence="9 10">
    <name type="scientific">Halomonas cupida</name>
    <dbReference type="NCBI Taxonomy" id="44933"/>
    <lineage>
        <taxon>Bacteria</taxon>
        <taxon>Pseudomonadati</taxon>
        <taxon>Pseudomonadota</taxon>
        <taxon>Gammaproteobacteria</taxon>
        <taxon>Oceanospirillales</taxon>
        <taxon>Halomonadaceae</taxon>
        <taxon>Halomonas</taxon>
    </lineage>
</organism>
<comment type="similarity">
    <text evidence="6">Belongs to the TVP38/TMEM64 family.</text>
</comment>
<keyword evidence="4 6" id="KW-1133">Transmembrane helix</keyword>
<feature type="transmembrane region" description="Helical" evidence="6">
    <location>
        <begin position="56"/>
        <end position="79"/>
    </location>
</feature>
<sequence length="253" mass="27342">MAFPLRTRRWMIPAAVLLSLVVLGGMWQWLAMHDVLTVDTLLALAKGSLAWRDAPWAVLVVMLIYAGLSLVMFPLSLLVAATGLIFGPWWGFAYALAGTLSASVLNWWVGRWIGRDALLRYGGKRLHGLSRYLSGRGIRTMTLVNLLPLAPFTLTNMMAGAFHLRFGDYMIGSVIGIVPGLAGVTLLGSQLGELITADSGSDIFYALGGLVAGVAVLGALKLWADRRKRRRNSANPGNRASLADDATHRADGR</sequence>
<gene>
    <name evidence="9" type="ORF">SAMN05660971_02441</name>
</gene>
<proteinExistence type="inferred from homology"/>
<feature type="transmembrane region" description="Helical" evidence="6">
    <location>
        <begin position="169"/>
        <end position="191"/>
    </location>
</feature>
<protein>
    <recommendedName>
        <fullName evidence="6">TVP38/TMEM64 family membrane protein</fullName>
    </recommendedName>
</protein>
<evidence type="ECO:0000256" key="7">
    <source>
        <dbReference type="SAM" id="MobiDB-lite"/>
    </source>
</evidence>
<evidence type="ECO:0000256" key="2">
    <source>
        <dbReference type="ARBA" id="ARBA00022475"/>
    </source>
</evidence>
<feature type="transmembrane region" description="Helical" evidence="6">
    <location>
        <begin position="91"/>
        <end position="109"/>
    </location>
</feature>
<feature type="transmembrane region" description="Helical" evidence="6">
    <location>
        <begin position="203"/>
        <end position="224"/>
    </location>
</feature>
<feature type="transmembrane region" description="Helical" evidence="6">
    <location>
        <begin position="143"/>
        <end position="162"/>
    </location>
</feature>
<name>A0A1M7H1Q9_9GAMM</name>
<keyword evidence="3 6" id="KW-0812">Transmembrane</keyword>
<evidence type="ECO:0000256" key="5">
    <source>
        <dbReference type="ARBA" id="ARBA00023136"/>
    </source>
</evidence>
<evidence type="ECO:0000256" key="1">
    <source>
        <dbReference type="ARBA" id="ARBA00004651"/>
    </source>
</evidence>
<evidence type="ECO:0000256" key="4">
    <source>
        <dbReference type="ARBA" id="ARBA00022989"/>
    </source>
</evidence>
<dbReference type="EMBL" id="FRCA01000006">
    <property type="protein sequence ID" value="SHM22109.1"/>
    <property type="molecule type" value="Genomic_DNA"/>
</dbReference>
<feature type="transmembrane region" description="Helical" evidence="6">
    <location>
        <begin position="12"/>
        <end position="30"/>
    </location>
</feature>
<dbReference type="GO" id="GO:0005886">
    <property type="term" value="C:plasma membrane"/>
    <property type="evidence" value="ECO:0007669"/>
    <property type="project" value="UniProtKB-SubCell"/>
</dbReference>